<keyword evidence="2" id="KW-0378">Hydrolase</keyword>
<evidence type="ECO:0000256" key="4">
    <source>
        <dbReference type="SAM" id="MobiDB-lite"/>
    </source>
</evidence>
<organism evidence="7 8">
    <name type="scientific">Emiliania huxleyi (strain CCMP1516)</name>
    <dbReference type="NCBI Taxonomy" id="280463"/>
    <lineage>
        <taxon>Eukaryota</taxon>
        <taxon>Haptista</taxon>
        <taxon>Haptophyta</taxon>
        <taxon>Prymnesiophyceae</taxon>
        <taxon>Isochrysidales</taxon>
        <taxon>Noelaerhabdaceae</taxon>
        <taxon>Emiliania</taxon>
    </lineage>
</organism>
<evidence type="ECO:0008006" key="9">
    <source>
        <dbReference type="Google" id="ProtNLM"/>
    </source>
</evidence>
<dbReference type="Proteomes" id="UP000013827">
    <property type="component" value="Unassembled WGS sequence"/>
</dbReference>
<evidence type="ECO:0000256" key="3">
    <source>
        <dbReference type="PROSITE-ProRule" id="PRU10038"/>
    </source>
</evidence>
<dbReference type="InterPro" id="IPR050300">
    <property type="entry name" value="GDXG_lipolytic_enzyme"/>
</dbReference>
<protein>
    <recommendedName>
        <fullName evidence="9">Alpha/beta hydrolase fold-3 domain-containing protein</fullName>
    </recommendedName>
</protein>
<feature type="compositionally biased region" description="Basic and acidic residues" evidence="4">
    <location>
        <begin position="57"/>
        <end position="68"/>
    </location>
</feature>
<dbReference type="EnsemblProtists" id="EOD28435">
    <property type="protein sequence ID" value="EOD28435"/>
    <property type="gene ID" value="EMIHUDRAFT_99928"/>
</dbReference>
<dbReference type="Pfam" id="PF07859">
    <property type="entry name" value="Abhydrolase_3"/>
    <property type="match status" value="1"/>
</dbReference>
<reference evidence="7" key="2">
    <citation type="submission" date="2024-10" db="UniProtKB">
        <authorList>
            <consortium name="EnsemblProtists"/>
        </authorList>
    </citation>
    <scope>IDENTIFICATION</scope>
</reference>
<proteinExistence type="inferred from homology"/>
<dbReference type="GeneID" id="17273981"/>
<dbReference type="PaxDb" id="2903-EOD28435"/>
<dbReference type="Pfam" id="PF00326">
    <property type="entry name" value="Peptidase_S9"/>
    <property type="match status" value="1"/>
</dbReference>
<dbReference type="SUPFAM" id="SSF53474">
    <property type="entry name" value="alpha/beta-Hydrolases"/>
    <property type="match status" value="1"/>
</dbReference>
<accession>A0A0D3JY50</accession>
<dbReference type="PANTHER" id="PTHR48081:SF8">
    <property type="entry name" value="ALPHA_BETA HYDROLASE FOLD-3 DOMAIN-CONTAINING PROTEIN-RELATED"/>
    <property type="match status" value="1"/>
</dbReference>
<feature type="active site" evidence="3">
    <location>
        <position position="175"/>
    </location>
</feature>
<evidence type="ECO:0000256" key="2">
    <source>
        <dbReference type="ARBA" id="ARBA00022801"/>
    </source>
</evidence>
<keyword evidence="8" id="KW-1185">Reference proteome</keyword>
<dbReference type="PANTHER" id="PTHR48081">
    <property type="entry name" value="AB HYDROLASE SUPERFAMILY PROTEIN C4A8.06C"/>
    <property type="match status" value="1"/>
</dbReference>
<evidence type="ECO:0000256" key="1">
    <source>
        <dbReference type="ARBA" id="ARBA00010515"/>
    </source>
</evidence>
<dbReference type="GO" id="GO:0008236">
    <property type="term" value="F:serine-type peptidase activity"/>
    <property type="evidence" value="ECO:0007669"/>
    <property type="project" value="InterPro"/>
</dbReference>
<dbReference type="RefSeq" id="XP_005780864.1">
    <property type="nucleotide sequence ID" value="XM_005780807.1"/>
</dbReference>
<evidence type="ECO:0000313" key="8">
    <source>
        <dbReference type="Proteomes" id="UP000013827"/>
    </source>
</evidence>
<feature type="domain" description="Alpha/beta hydrolase fold-3" evidence="6">
    <location>
        <begin position="97"/>
        <end position="186"/>
    </location>
</feature>
<dbReference type="InterPro" id="IPR029058">
    <property type="entry name" value="AB_hydrolase_fold"/>
</dbReference>
<comment type="similarity">
    <text evidence="1">Belongs to the 'GDXG' lipolytic enzyme family.</text>
</comment>
<dbReference type="HOGENOM" id="CLU_678706_0_0_1"/>
<feature type="domain" description="Peptidase S9 prolyl oligopeptidase catalytic" evidence="5">
    <location>
        <begin position="288"/>
        <end position="338"/>
    </location>
</feature>
<dbReference type="AlphaFoldDB" id="A0A0D3JY50"/>
<evidence type="ECO:0000313" key="7">
    <source>
        <dbReference type="EnsemblProtists" id="EOD28435"/>
    </source>
</evidence>
<dbReference type="Gene3D" id="3.40.50.1820">
    <property type="entry name" value="alpha/beta hydrolase"/>
    <property type="match status" value="1"/>
</dbReference>
<evidence type="ECO:0000259" key="5">
    <source>
        <dbReference type="Pfam" id="PF00326"/>
    </source>
</evidence>
<evidence type="ECO:0000259" key="6">
    <source>
        <dbReference type="Pfam" id="PF07859"/>
    </source>
</evidence>
<dbReference type="InterPro" id="IPR001375">
    <property type="entry name" value="Peptidase_S9_cat"/>
</dbReference>
<reference evidence="8" key="1">
    <citation type="journal article" date="2013" name="Nature">
        <title>Pan genome of the phytoplankton Emiliania underpins its global distribution.</title>
        <authorList>
            <person name="Read B.A."/>
            <person name="Kegel J."/>
            <person name="Klute M.J."/>
            <person name="Kuo A."/>
            <person name="Lefebvre S.C."/>
            <person name="Maumus F."/>
            <person name="Mayer C."/>
            <person name="Miller J."/>
            <person name="Monier A."/>
            <person name="Salamov A."/>
            <person name="Young J."/>
            <person name="Aguilar M."/>
            <person name="Claverie J.M."/>
            <person name="Frickenhaus S."/>
            <person name="Gonzalez K."/>
            <person name="Herman E.K."/>
            <person name="Lin Y.C."/>
            <person name="Napier J."/>
            <person name="Ogata H."/>
            <person name="Sarno A.F."/>
            <person name="Shmutz J."/>
            <person name="Schroeder D."/>
            <person name="de Vargas C."/>
            <person name="Verret F."/>
            <person name="von Dassow P."/>
            <person name="Valentin K."/>
            <person name="Van de Peer Y."/>
            <person name="Wheeler G."/>
            <person name="Dacks J.B."/>
            <person name="Delwiche C.F."/>
            <person name="Dyhrman S.T."/>
            <person name="Glockner G."/>
            <person name="John U."/>
            <person name="Richards T."/>
            <person name="Worden A.Z."/>
            <person name="Zhang X."/>
            <person name="Grigoriev I.V."/>
            <person name="Allen A.E."/>
            <person name="Bidle K."/>
            <person name="Borodovsky M."/>
            <person name="Bowler C."/>
            <person name="Brownlee C."/>
            <person name="Cock J.M."/>
            <person name="Elias M."/>
            <person name="Gladyshev V.N."/>
            <person name="Groth M."/>
            <person name="Guda C."/>
            <person name="Hadaegh A."/>
            <person name="Iglesias-Rodriguez M.D."/>
            <person name="Jenkins J."/>
            <person name="Jones B.M."/>
            <person name="Lawson T."/>
            <person name="Leese F."/>
            <person name="Lindquist E."/>
            <person name="Lobanov A."/>
            <person name="Lomsadze A."/>
            <person name="Malik S.B."/>
            <person name="Marsh M.E."/>
            <person name="Mackinder L."/>
            <person name="Mock T."/>
            <person name="Mueller-Roeber B."/>
            <person name="Pagarete A."/>
            <person name="Parker M."/>
            <person name="Probert I."/>
            <person name="Quesneville H."/>
            <person name="Raines C."/>
            <person name="Rensing S.A."/>
            <person name="Riano-Pachon D.M."/>
            <person name="Richier S."/>
            <person name="Rokitta S."/>
            <person name="Shiraiwa Y."/>
            <person name="Soanes D.M."/>
            <person name="van der Giezen M."/>
            <person name="Wahlund T.M."/>
            <person name="Williams B."/>
            <person name="Wilson W."/>
            <person name="Wolfe G."/>
            <person name="Wurch L.L."/>
        </authorList>
    </citation>
    <scope>NUCLEOTIDE SEQUENCE</scope>
</reference>
<dbReference type="GO" id="GO:0006508">
    <property type="term" value="P:proteolysis"/>
    <property type="evidence" value="ECO:0007669"/>
    <property type="project" value="InterPro"/>
</dbReference>
<dbReference type="KEGG" id="ehx:EMIHUDRAFT_99928"/>
<dbReference type="InterPro" id="IPR033140">
    <property type="entry name" value="Lipase_GDXG_put_SER_AS"/>
</dbReference>
<dbReference type="PROSITE" id="PS01174">
    <property type="entry name" value="LIPASE_GDXG_SER"/>
    <property type="match status" value="1"/>
</dbReference>
<dbReference type="STRING" id="2903.R1EP96"/>
<feature type="region of interest" description="Disordered" evidence="4">
    <location>
        <begin position="57"/>
        <end position="76"/>
    </location>
</feature>
<name>A0A0D3JY50_EMIH1</name>
<sequence>MLLPVPTIASLLAAALALNLHYVLLGRPFLEGPLTSRPVLAAGNAAVGKLVRRTLTREGVPEPDRTETYSDGTSSGRVDIYEPEAESVSLGEPRTAIVYFHSGAFIAGHRSFGAGVCGFFASHGAVCLSASYRLTNSGDGVAGCIQDAWAVLRWTRANAGRLNIDPSRVVVAGDSAGGLLATSLGTGLRVGAGNWPVTTLGSRSYVPTRTAEGAWEATGAGDDFPVESAFVPSEYGDSAERTQARLRQVLAGRFLLFGRRLGGLLPQPAYPSDDAASVSPLWFASRPKLPPMLLLTGGADQVVPCDQTTRFAEAARGAGNDVTQLIFEEAGHGGGAVNCAAGRRATLDFLRSNGLLTGPERESDDPRDALGGTMRAFKLQAVEYSPPPLPLRPAATLRLRPRLMPK</sequence>
<dbReference type="InterPro" id="IPR013094">
    <property type="entry name" value="AB_hydrolase_3"/>
</dbReference>